<dbReference type="Proteomes" id="UP000762676">
    <property type="component" value="Unassembled WGS sequence"/>
</dbReference>
<dbReference type="AlphaFoldDB" id="A0AAV4JUJ0"/>
<dbReference type="EMBL" id="BMAT01010370">
    <property type="protein sequence ID" value="GFS25388.1"/>
    <property type="molecule type" value="Genomic_DNA"/>
</dbReference>
<accession>A0AAV4JUJ0</accession>
<reference evidence="1 2" key="1">
    <citation type="journal article" date="2021" name="Elife">
        <title>Chloroplast acquisition without the gene transfer in kleptoplastic sea slugs, Plakobranchus ocellatus.</title>
        <authorList>
            <person name="Maeda T."/>
            <person name="Takahashi S."/>
            <person name="Yoshida T."/>
            <person name="Shimamura S."/>
            <person name="Takaki Y."/>
            <person name="Nagai Y."/>
            <person name="Toyoda A."/>
            <person name="Suzuki Y."/>
            <person name="Arimoto A."/>
            <person name="Ishii H."/>
            <person name="Satoh N."/>
            <person name="Nishiyama T."/>
            <person name="Hasebe M."/>
            <person name="Maruyama T."/>
            <person name="Minagawa J."/>
            <person name="Obokata J."/>
            <person name="Shigenobu S."/>
        </authorList>
    </citation>
    <scope>NUCLEOTIDE SEQUENCE [LARGE SCALE GENOMIC DNA]</scope>
</reference>
<comment type="caution">
    <text evidence="1">The sequence shown here is derived from an EMBL/GenBank/DDBJ whole genome shotgun (WGS) entry which is preliminary data.</text>
</comment>
<organism evidence="1 2">
    <name type="scientific">Elysia marginata</name>
    <dbReference type="NCBI Taxonomy" id="1093978"/>
    <lineage>
        <taxon>Eukaryota</taxon>
        <taxon>Metazoa</taxon>
        <taxon>Spiralia</taxon>
        <taxon>Lophotrochozoa</taxon>
        <taxon>Mollusca</taxon>
        <taxon>Gastropoda</taxon>
        <taxon>Heterobranchia</taxon>
        <taxon>Euthyneura</taxon>
        <taxon>Panpulmonata</taxon>
        <taxon>Sacoglossa</taxon>
        <taxon>Placobranchoidea</taxon>
        <taxon>Plakobranchidae</taxon>
        <taxon>Elysia</taxon>
    </lineage>
</organism>
<proteinExistence type="predicted"/>
<name>A0AAV4JUJ0_9GAST</name>
<evidence type="ECO:0000313" key="1">
    <source>
        <dbReference type="EMBL" id="GFS25388.1"/>
    </source>
</evidence>
<keyword evidence="2" id="KW-1185">Reference proteome</keyword>
<sequence length="82" mass="9369">MQFECPLQSCYLLLEVEGNIAELLFDVTHNLPLGCGCEGVTPLCEDLHDVICEVTASQILPLRWGHQNRAPYPWYDQRYSSK</sequence>
<protein>
    <submittedName>
        <fullName evidence="1">Acetolactate synthase small subunit</fullName>
    </submittedName>
</protein>
<gene>
    <name evidence="1" type="ORF">ElyMa_005181900</name>
</gene>
<evidence type="ECO:0000313" key="2">
    <source>
        <dbReference type="Proteomes" id="UP000762676"/>
    </source>
</evidence>